<dbReference type="GO" id="GO:0004659">
    <property type="term" value="F:prenyltransferase activity"/>
    <property type="evidence" value="ECO:0007669"/>
    <property type="project" value="InterPro"/>
</dbReference>
<evidence type="ECO:0000313" key="3">
    <source>
        <dbReference type="EMBL" id="VVD03975.1"/>
    </source>
</evidence>
<evidence type="ECO:0000256" key="2">
    <source>
        <dbReference type="ARBA" id="ARBA00022842"/>
    </source>
</evidence>
<dbReference type="Proteomes" id="UP000324832">
    <property type="component" value="Unassembled WGS sequence"/>
</dbReference>
<protein>
    <recommendedName>
        <fullName evidence="5">Geranylgeranyl pyrophosphate synthase</fullName>
    </recommendedName>
</protein>
<proteinExistence type="predicted"/>
<dbReference type="GO" id="GO:0042811">
    <property type="term" value="P:pheromone biosynthetic process"/>
    <property type="evidence" value="ECO:0007669"/>
    <property type="project" value="UniProtKB-ARBA"/>
</dbReference>
<dbReference type="InterPro" id="IPR033749">
    <property type="entry name" value="Polyprenyl_synt_CS"/>
</dbReference>
<evidence type="ECO:0000313" key="4">
    <source>
        <dbReference type="Proteomes" id="UP000324832"/>
    </source>
</evidence>
<dbReference type="AlphaFoldDB" id="A0A5E4R3R4"/>
<keyword evidence="1" id="KW-0479">Metal-binding</keyword>
<reference evidence="3 4" key="1">
    <citation type="submission" date="2017-07" db="EMBL/GenBank/DDBJ databases">
        <authorList>
            <person name="Talla V."/>
            <person name="Backstrom N."/>
        </authorList>
    </citation>
    <scope>NUCLEOTIDE SEQUENCE [LARGE SCALE GENOMIC DNA]</scope>
</reference>
<evidence type="ECO:0008006" key="5">
    <source>
        <dbReference type="Google" id="ProtNLM"/>
    </source>
</evidence>
<dbReference type="GO" id="GO:0008299">
    <property type="term" value="P:isoprenoid biosynthetic process"/>
    <property type="evidence" value="ECO:0007669"/>
    <property type="project" value="InterPro"/>
</dbReference>
<name>A0A5E4R3R4_9NEOP</name>
<gene>
    <name evidence="3" type="ORF">LSINAPIS_LOCUS13850</name>
</gene>
<dbReference type="PANTHER" id="PTHR12001">
    <property type="entry name" value="GERANYLGERANYL PYROPHOSPHATE SYNTHASE"/>
    <property type="match status" value="1"/>
</dbReference>
<dbReference type="Gene3D" id="1.10.600.10">
    <property type="entry name" value="Farnesyl Diphosphate Synthase"/>
    <property type="match status" value="3"/>
</dbReference>
<evidence type="ECO:0000256" key="1">
    <source>
        <dbReference type="ARBA" id="ARBA00022723"/>
    </source>
</evidence>
<dbReference type="InterPro" id="IPR000092">
    <property type="entry name" value="Polyprenyl_synt"/>
</dbReference>
<dbReference type="InterPro" id="IPR008949">
    <property type="entry name" value="Isoprenoid_synthase_dom_sf"/>
</dbReference>
<organism evidence="3 4">
    <name type="scientific">Leptidea sinapis</name>
    <dbReference type="NCBI Taxonomy" id="189913"/>
    <lineage>
        <taxon>Eukaryota</taxon>
        <taxon>Metazoa</taxon>
        <taxon>Ecdysozoa</taxon>
        <taxon>Arthropoda</taxon>
        <taxon>Hexapoda</taxon>
        <taxon>Insecta</taxon>
        <taxon>Pterygota</taxon>
        <taxon>Neoptera</taxon>
        <taxon>Endopterygota</taxon>
        <taxon>Lepidoptera</taxon>
        <taxon>Glossata</taxon>
        <taxon>Ditrysia</taxon>
        <taxon>Papilionoidea</taxon>
        <taxon>Pieridae</taxon>
        <taxon>Dismorphiinae</taxon>
        <taxon>Leptidea</taxon>
    </lineage>
</organism>
<dbReference type="GO" id="GO:0046872">
    <property type="term" value="F:metal ion binding"/>
    <property type="evidence" value="ECO:0007669"/>
    <property type="project" value="UniProtKB-KW"/>
</dbReference>
<accession>A0A5E4R3R4</accession>
<dbReference type="SUPFAM" id="SSF48576">
    <property type="entry name" value="Terpenoid synthases"/>
    <property type="match status" value="2"/>
</dbReference>
<dbReference type="PROSITE" id="PS00723">
    <property type="entry name" value="POLYPRENYL_SYNTHASE_1"/>
    <property type="match status" value="2"/>
</dbReference>
<sequence length="530" mass="61325">QFLCTYAQSVNTFVFVQSYIVTMSFLNSKSGDDMEEKILLPYTHIKKLPTKEWRRNMKTSFNYWLRVPQDKMEEVVDITEMFYVCTVIEDDILDGTKLRRGVPTAHSTFGLPLTVNSIAHLLLLAALIFSEEGLELFRGQGAEVYTRDNFICPTEEDYMTTQAKKLRGIFNLCFRLMQLFSDDKTDYSDFVVKLSMYFQMRGDYCNICNSKALQECSPSTNQNSGDFYDDLTEGKFTLPIIHATKTSKRDAILTGSLQYTRDLLTKLDSELRDEIKKFGEWCRNMQTSFNHWLRVPQDKLEEVINITEMFYICTVIEDDILDGTKLRRGVPTAHSTFGLPLTAAMIFSEEALELFRGQGAEVYTRDNFICPTEEEYMTMQEKKLRGIYYFCFRLMQLFSDQKTDYSDFVVKLSMYFQVRDDYCNICKPKALQECSPATNESSGDFYDDLTEGKFTLPIIHATKTSKRDAILTLPDILKQKTNDFTLKQYCVSLLEQAGSLQYTRDVLTKLDSELRDEIKKFGDSYTGSKL</sequence>
<dbReference type="PANTHER" id="PTHR12001:SF44">
    <property type="entry name" value="GERANYLGERANYL PYROPHOSPHATE SYNTHASE"/>
    <property type="match status" value="1"/>
</dbReference>
<dbReference type="Pfam" id="PF00348">
    <property type="entry name" value="polyprenyl_synt"/>
    <property type="match status" value="3"/>
</dbReference>
<keyword evidence="4" id="KW-1185">Reference proteome</keyword>
<feature type="non-terminal residue" evidence="3">
    <location>
        <position position="1"/>
    </location>
</feature>
<dbReference type="EMBL" id="FZQP02006817">
    <property type="protein sequence ID" value="VVD03975.1"/>
    <property type="molecule type" value="Genomic_DNA"/>
</dbReference>
<keyword evidence="2" id="KW-0460">Magnesium</keyword>